<sequence>MIYFDGWLFRGFPMSSDLLRQNLATDRLWGMVLCLFAALTLCACEPNKPAAQKTPSGPTFAEVHNMAQLPAPFTRRPQLTSELRLKPGQVLDPNSEFAKTWTGKSIYRKLPNGLVFEIPAQYGWFWQSQDKKLKHRFAAQRLDDLVEEPDVGFAFFMPDFVGWTPDTANGILNPNDPDWVAGIRIEYRGLGEELPDAPGFYPPNVEARMKKYVAEGSSKVFGKVHGLTCYTSLTRPYNQPGVVETGDRKSCIGVGAYGHPVFLKIHLPPFNKDSWLPYPSMFAYYYTPEYGGLYITWRVSPKHLAHWKEIDTFVWRALKEWTIVNPYAQPTR</sequence>
<proteinExistence type="predicted"/>
<dbReference type="Proteomes" id="UP000037507">
    <property type="component" value="Unassembled WGS sequence"/>
</dbReference>
<dbReference type="EMBL" id="LFYT02000062">
    <property type="protein sequence ID" value="PVE05783.1"/>
    <property type="molecule type" value="Genomic_DNA"/>
</dbReference>
<name>A0A2T7SSI8_9BURK</name>
<dbReference type="AlphaFoldDB" id="A0A2T7SSI8"/>
<gene>
    <name evidence="1" type="ORF">H663_020270</name>
</gene>
<reference evidence="1" key="1">
    <citation type="submission" date="2017-04" db="EMBL/GenBank/DDBJ databases">
        <title>Unexpected and diverse lifestyles within the genus Limnohabitans.</title>
        <authorList>
            <person name="Kasalicky V."/>
            <person name="Mehrshad M."/>
            <person name="Andrei S.-A."/>
            <person name="Salcher M."/>
            <person name="Kratochvilova H."/>
            <person name="Simek K."/>
            <person name="Ghai R."/>
        </authorList>
    </citation>
    <scope>NUCLEOTIDE SEQUENCE [LARGE SCALE GENOMIC DNA]</scope>
    <source>
        <strain evidence="1">II-D5</strain>
    </source>
</reference>
<comment type="caution">
    <text evidence="1">The sequence shown here is derived from an EMBL/GenBank/DDBJ whole genome shotgun (WGS) entry which is preliminary data.</text>
</comment>
<organism evidence="1 2">
    <name type="scientific">Limnohabitans planktonicus II-D5</name>
    <dbReference type="NCBI Taxonomy" id="1293045"/>
    <lineage>
        <taxon>Bacteria</taxon>
        <taxon>Pseudomonadati</taxon>
        <taxon>Pseudomonadota</taxon>
        <taxon>Betaproteobacteria</taxon>
        <taxon>Burkholderiales</taxon>
        <taxon>Comamonadaceae</taxon>
        <taxon>Limnohabitans</taxon>
    </lineage>
</organism>
<keyword evidence="2" id="KW-1185">Reference proteome</keyword>
<dbReference type="OrthoDB" id="9150917at2"/>
<protein>
    <submittedName>
        <fullName evidence="1">Uncharacterized protein</fullName>
    </submittedName>
</protein>
<dbReference type="RefSeq" id="WP_053172330.1">
    <property type="nucleotide sequence ID" value="NZ_LFYT02000062.1"/>
</dbReference>
<evidence type="ECO:0000313" key="2">
    <source>
        <dbReference type="Proteomes" id="UP000037507"/>
    </source>
</evidence>
<evidence type="ECO:0000313" key="1">
    <source>
        <dbReference type="EMBL" id="PVE05783.1"/>
    </source>
</evidence>
<accession>A0A2T7SSI8</accession>